<dbReference type="EMBL" id="SJPJ01000001">
    <property type="protein sequence ID" value="TWT83540.1"/>
    <property type="molecule type" value="Genomic_DNA"/>
</dbReference>
<accession>A0A5C5Z8L1</accession>
<protein>
    <submittedName>
        <fullName evidence="1">Uncharacterized protein</fullName>
    </submittedName>
</protein>
<dbReference type="Proteomes" id="UP000315010">
    <property type="component" value="Unassembled WGS sequence"/>
</dbReference>
<proteinExistence type="predicted"/>
<evidence type="ECO:0000313" key="2">
    <source>
        <dbReference type="Proteomes" id="UP000315010"/>
    </source>
</evidence>
<organism evidence="1 2">
    <name type="scientific">Novipirellula herctigrandis</name>
    <dbReference type="NCBI Taxonomy" id="2527986"/>
    <lineage>
        <taxon>Bacteria</taxon>
        <taxon>Pseudomonadati</taxon>
        <taxon>Planctomycetota</taxon>
        <taxon>Planctomycetia</taxon>
        <taxon>Pirellulales</taxon>
        <taxon>Pirellulaceae</taxon>
        <taxon>Novipirellula</taxon>
    </lineage>
</organism>
<sequence>MAFSPRINSLQDFVFCRFFSCFPCLLTELTPTLRWLERVSLLFRIRDPGIRDRRCLAALELQVLALLMRRVEPGKDRAPSTKGRHPGKGTRQIFRTNDAGLCQVSLGGKVHLRAPIHAQCAPPNLLISLRRHSRPGRGHWEHGRRRFRSGLVR</sequence>
<comment type="caution">
    <text evidence="1">The sequence shown here is derived from an EMBL/GenBank/DDBJ whole genome shotgun (WGS) entry which is preliminary data.</text>
</comment>
<dbReference type="AlphaFoldDB" id="A0A5C5Z8L1"/>
<reference evidence="1 2" key="1">
    <citation type="submission" date="2019-02" db="EMBL/GenBank/DDBJ databases">
        <title>Deep-cultivation of Planctomycetes and their phenomic and genomic characterization uncovers novel biology.</title>
        <authorList>
            <person name="Wiegand S."/>
            <person name="Jogler M."/>
            <person name="Boedeker C."/>
            <person name="Pinto D."/>
            <person name="Vollmers J."/>
            <person name="Rivas-Marin E."/>
            <person name="Kohn T."/>
            <person name="Peeters S.H."/>
            <person name="Heuer A."/>
            <person name="Rast P."/>
            <person name="Oberbeckmann S."/>
            <person name="Bunk B."/>
            <person name="Jeske O."/>
            <person name="Meyerdierks A."/>
            <person name="Storesund J.E."/>
            <person name="Kallscheuer N."/>
            <person name="Luecker S."/>
            <person name="Lage O.M."/>
            <person name="Pohl T."/>
            <person name="Merkel B.J."/>
            <person name="Hornburger P."/>
            <person name="Mueller R.-W."/>
            <person name="Bruemmer F."/>
            <person name="Labrenz M."/>
            <person name="Spormann A.M."/>
            <person name="Op Den Camp H."/>
            <person name="Overmann J."/>
            <person name="Amann R."/>
            <person name="Jetten M.S.M."/>
            <person name="Mascher T."/>
            <person name="Medema M.H."/>
            <person name="Devos D.P."/>
            <person name="Kaster A.-K."/>
            <person name="Ovreas L."/>
            <person name="Rohde M."/>
            <person name="Galperin M.Y."/>
            <person name="Jogler C."/>
        </authorList>
    </citation>
    <scope>NUCLEOTIDE SEQUENCE [LARGE SCALE GENOMIC DNA]</scope>
    <source>
        <strain evidence="1 2">CA13</strain>
    </source>
</reference>
<gene>
    <name evidence="1" type="ORF">CA13_50060</name>
</gene>
<name>A0A5C5Z8L1_9BACT</name>
<keyword evidence="2" id="KW-1185">Reference proteome</keyword>
<evidence type="ECO:0000313" key="1">
    <source>
        <dbReference type="EMBL" id="TWT83540.1"/>
    </source>
</evidence>